<evidence type="ECO:0000313" key="2">
    <source>
        <dbReference type="EMBL" id="VDN51969.1"/>
    </source>
</evidence>
<dbReference type="WBParaSite" id="DME_0000772401-mRNA-1">
    <property type="protein sequence ID" value="DME_0000772401-mRNA-1"/>
    <property type="gene ID" value="DME_0000772401"/>
</dbReference>
<reference evidence="5" key="1">
    <citation type="submission" date="2017-02" db="UniProtKB">
        <authorList>
            <consortium name="WormBaseParasite"/>
        </authorList>
    </citation>
    <scope>IDENTIFICATION</scope>
</reference>
<organism evidence="3 5">
    <name type="scientific">Dracunculus medinensis</name>
    <name type="common">Guinea worm</name>
    <dbReference type="NCBI Taxonomy" id="318479"/>
    <lineage>
        <taxon>Eukaryota</taxon>
        <taxon>Metazoa</taxon>
        <taxon>Ecdysozoa</taxon>
        <taxon>Nematoda</taxon>
        <taxon>Chromadorea</taxon>
        <taxon>Rhabditida</taxon>
        <taxon>Spirurina</taxon>
        <taxon>Dracunculoidea</taxon>
        <taxon>Dracunculidae</taxon>
        <taxon>Dracunculus</taxon>
    </lineage>
</organism>
<gene>
    <name evidence="2" type="ORF">DME_LOCUS1942</name>
</gene>
<protein>
    <submittedName>
        <fullName evidence="2 5">Uncharacterized protein</fullName>
    </submittedName>
</protein>
<feature type="region of interest" description="Disordered" evidence="1">
    <location>
        <begin position="139"/>
        <end position="160"/>
    </location>
</feature>
<feature type="compositionally biased region" description="Polar residues" evidence="1">
    <location>
        <begin position="139"/>
        <end position="151"/>
    </location>
</feature>
<dbReference type="Proteomes" id="UP000038040">
    <property type="component" value="Unplaced"/>
</dbReference>
<evidence type="ECO:0000313" key="5">
    <source>
        <dbReference type="WBParaSite" id="DME_0000772401-mRNA-1"/>
    </source>
</evidence>
<keyword evidence="4" id="KW-1185">Reference proteome</keyword>
<sequence>MLHRFKKLNDEDLPNEPALGDLEANGNKQNDEKNDKSRRAVTNSVCQGIPNKFTEKHQYYILDSEGLLTTYREEWDRIEKLASSKKRFDSYNHSGKFSGRSSRQSSVSYGPAQELQSFQSHRSRFPNIKPIARRPQSFRNTSSIYGSSSMNREIHSPMGKKSQQLVSVFPHRFDFFYLSEYGGDYDDNLDDDYVDNGDDDSRNFFVAIANSINNQ</sequence>
<feature type="region of interest" description="Disordered" evidence="1">
    <location>
        <begin position="1"/>
        <end position="43"/>
    </location>
</feature>
<accession>A0A0N4UJA0</accession>
<feature type="compositionally biased region" description="Basic and acidic residues" evidence="1">
    <location>
        <begin position="29"/>
        <end position="38"/>
    </location>
</feature>
<evidence type="ECO:0000313" key="4">
    <source>
        <dbReference type="Proteomes" id="UP000274756"/>
    </source>
</evidence>
<dbReference type="AlphaFoldDB" id="A0A0N4UJA0"/>
<feature type="region of interest" description="Disordered" evidence="1">
    <location>
        <begin position="92"/>
        <end position="126"/>
    </location>
</feature>
<feature type="compositionally biased region" description="Low complexity" evidence="1">
    <location>
        <begin position="94"/>
        <end position="108"/>
    </location>
</feature>
<evidence type="ECO:0000256" key="1">
    <source>
        <dbReference type="SAM" id="MobiDB-lite"/>
    </source>
</evidence>
<evidence type="ECO:0000313" key="3">
    <source>
        <dbReference type="Proteomes" id="UP000038040"/>
    </source>
</evidence>
<proteinExistence type="predicted"/>
<dbReference type="Proteomes" id="UP000274756">
    <property type="component" value="Unassembled WGS sequence"/>
</dbReference>
<reference evidence="2 4" key="2">
    <citation type="submission" date="2018-11" db="EMBL/GenBank/DDBJ databases">
        <authorList>
            <consortium name="Pathogen Informatics"/>
        </authorList>
    </citation>
    <scope>NUCLEOTIDE SEQUENCE [LARGE SCALE GENOMIC DNA]</scope>
</reference>
<dbReference type="EMBL" id="UYYG01000038">
    <property type="protein sequence ID" value="VDN51969.1"/>
    <property type="molecule type" value="Genomic_DNA"/>
</dbReference>
<name>A0A0N4UJA0_DRAME</name>